<keyword evidence="2" id="KW-1185">Reference proteome</keyword>
<evidence type="ECO:0008006" key="3">
    <source>
        <dbReference type="Google" id="ProtNLM"/>
    </source>
</evidence>
<dbReference type="SUPFAM" id="SSF53681">
    <property type="entry name" value="Aspartate/glutamate racemase"/>
    <property type="match status" value="1"/>
</dbReference>
<dbReference type="EMBL" id="CP022132">
    <property type="protein sequence ID" value="ASG68450.1"/>
    <property type="molecule type" value="Genomic_DNA"/>
</dbReference>
<organism evidence="1 2">
    <name type="scientific">Francisella halioticida</name>
    <dbReference type="NCBI Taxonomy" id="549298"/>
    <lineage>
        <taxon>Bacteria</taxon>
        <taxon>Pseudomonadati</taxon>
        <taxon>Pseudomonadota</taxon>
        <taxon>Gammaproteobacteria</taxon>
        <taxon>Thiotrichales</taxon>
        <taxon>Francisellaceae</taxon>
        <taxon>Francisella</taxon>
    </lineage>
</organism>
<sequence length="51" mass="5707">MVQGLIRLQSWGAKLIAMPCNMAHRYFEQLQASINVPLLNIIDATLAKLPN</sequence>
<dbReference type="Gene3D" id="3.40.50.1860">
    <property type="match status" value="1"/>
</dbReference>
<proteinExistence type="predicted"/>
<gene>
    <name evidence="1" type="ORF">CDV26_08635</name>
</gene>
<reference evidence="1 2" key="1">
    <citation type="submission" date="2017-06" db="EMBL/GenBank/DDBJ databases">
        <title>Complete genome of Francisella halioticida.</title>
        <authorList>
            <person name="Sjodin A."/>
        </authorList>
    </citation>
    <scope>NUCLEOTIDE SEQUENCE [LARGE SCALE GENOMIC DNA]</scope>
    <source>
        <strain evidence="1 2">DSM 23729</strain>
    </source>
</reference>
<name>A0ABN5AY37_9GAMM</name>
<dbReference type="InterPro" id="IPR015942">
    <property type="entry name" value="Asp/Glu/hydantoin_racemase"/>
</dbReference>
<evidence type="ECO:0000313" key="2">
    <source>
        <dbReference type="Proteomes" id="UP000249910"/>
    </source>
</evidence>
<dbReference type="InterPro" id="IPR001920">
    <property type="entry name" value="Asp/Glu_race"/>
</dbReference>
<evidence type="ECO:0000313" key="1">
    <source>
        <dbReference type="EMBL" id="ASG68450.1"/>
    </source>
</evidence>
<dbReference type="Pfam" id="PF01177">
    <property type="entry name" value="Asp_Glu_race"/>
    <property type="match status" value="1"/>
</dbReference>
<protein>
    <recommendedName>
        <fullName evidence="3">Aspartate racemase</fullName>
    </recommendedName>
</protein>
<accession>A0ABN5AY37</accession>
<dbReference type="Proteomes" id="UP000249910">
    <property type="component" value="Chromosome"/>
</dbReference>